<feature type="region of interest" description="Disordered" evidence="1">
    <location>
        <begin position="40"/>
        <end position="59"/>
    </location>
</feature>
<organism evidence="3 4">
    <name type="scientific">Streptomyces glebosus</name>
    <dbReference type="NCBI Taxonomy" id="249580"/>
    <lineage>
        <taxon>Bacteria</taxon>
        <taxon>Bacillati</taxon>
        <taxon>Actinomycetota</taxon>
        <taxon>Actinomycetes</taxon>
        <taxon>Kitasatosporales</taxon>
        <taxon>Streptomycetaceae</taxon>
        <taxon>Streptomyces</taxon>
    </lineage>
</organism>
<evidence type="ECO:0008006" key="5">
    <source>
        <dbReference type="Google" id="ProtNLM"/>
    </source>
</evidence>
<sequence length="110" mass="12156">MPRPFALPPRRGRPYDQERRDTLSPPNDRAFGELTELFRHGAARRPRHRPALRGPARPRPHHRFAWLAPAAAAVILAAGVGLAHGLLLASGLVLAGLLGQRSAYGRDRHR</sequence>
<keyword evidence="2" id="KW-0472">Membrane</keyword>
<dbReference type="Proteomes" id="UP000430079">
    <property type="component" value="Unassembled WGS sequence"/>
</dbReference>
<feature type="compositionally biased region" description="Basic residues" evidence="1">
    <location>
        <begin position="41"/>
        <end position="59"/>
    </location>
</feature>
<dbReference type="EMBL" id="BLIO01000001">
    <property type="protein sequence ID" value="GFE18803.1"/>
    <property type="molecule type" value="Genomic_DNA"/>
</dbReference>
<proteinExistence type="predicted"/>
<feature type="compositionally biased region" description="Basic and acidic residues" evidence="1">
    <location>
        <begin position="13"/>
        <end position="22"/>
    </location>
</feature>
<accession>A0A640T526</accession>
<dbReference type="RefSeq" id="WP_190141406.1">
    <property type="nucleotide sequence ID" value="NZ_BLIO01000001.1"/>
</dbReference>
<protein>
    <recommendedName>
        <fullName evidence="5">DUF3040 domain-containing protein</fullName>
    </recommendedName>
</protein>
<evidence type="ECO:0000313" key="4">
    <source>
        <dbReference type="Proteomes" id="UP000430079"/>
    </source>
</evidence>
<evidence type="ECO:0000256" key="1">
    <source>
        <dbReference type="SAM" id="MobiDB-lite"/>
    </source>
</evidence>
<keyword evidence="4" id="KW-1185">Reference proteome</keyword>
<gene>
    <name evidence="3" type="ORF">Sgleb_68500</name>
</gene>
<feature type="transmembrane region" description="Helical" evidence="2">
    <location>
        <begin position="65"/>
        <end position="98"/>
    </location>
</feature>
<keyword evidence="2" id="KW-0812">Transmembrane</keyword>
<name>A0A640T526_9ACTN</name>
<keyword evidence="2" id="KW-1133">Transmembrane helix</keyword>
<comment type="caution">
    <text evidence="3">The sequence shown here is derived from an EMBL/GenBank/DDBJ whole genome shotgun (WGS) entry which is preliminary data.</text>
</comment>
<reference evidence="3 4" key="1">
    <citation type="submission" date="2019-12" db="EMBL/GenBank/DDBJ databases">
        <title>Whole genome shotgun sequence of Streptomyces hygroscopicus subsp. glebosus NBRC 13786.</title>
        <authorList>
            <person name="Ichikawa N."/>
            <person name="Kimura A."/>
            <person name="Kitahashi Y."/>
            <person name="Komaki H."/>
            <person name="Tamura T."/>
        </authorList>
    </citation>
    <scope>NUCLEOTIDE SEQUENCE [LARGE SCALE GENOMIC DNA]</scope>
    <source>
        <strain evidence="3 4">NBRC 13786</strain>
    </source>
</reference>
<evidence type="ECO:0000256" key="2">
    <source>
        <dbReference type="SAM" id="Phobius"/>
    </source>
</evidence>
<feature type="region of interest" description="Disordered" evidence="1">
    <location>
        <begin position="1"/>
        <end position="30"/>
    </location>
</feature>
<dbReference type="AlphaFoldDB" id="A0A640T526"/>
<evidence type="ECO:0000313" key="3">
    <source>
        <dbReference type="EMBL" id="GFE18803.1"/>
    </source>
</evidence>